<dbReference type="InterPro" id="IPR037401">
    <property type="entry name" value="SnoaL-like"/>
</dbReference>
<comment type="caution">
    <text evidence="3">The sequence shown here is derived from an EMBL/GenBank/DDBJ whole genome shotgun (WGS) entry which is preliminary data.</text>
</comment>
<evidence type="ECO:0000256" key="1">
    <source>
        <dbReference type="SAM" id="SignalP"/>
    </source>
</evidence>
<reference evidence="3 4" key="1">
    <citation type="submission" date="2023-12" db="EMBL/GenBank/DDBJ databases">
        <title>Novel species of the genus Arcicella isolated from rivers.</title>
        <authorList>
            <person name="Lu H."/>
        </authorList>
    </citation>
    <scope>NUCLEOTIDE SEQUENCE [LARGE SCALE GENOMIC DNA]</scope>
    <source>
        <strain evidence="3 4">KCTC 23307</strain>
    </source>
</reference>
<dbReference type="RefSeq" id="WP_323297769.1">
    <property type="nucleotide sequence ID" value="NZ_JAYFUM010000019.1"/>
</dbReference>
<dbReference type="Proteomes" id="UP001302949">
    <property type="component" value="Unassembled WGS sequence"/>
</dbReference>
<evidence type="ECO:0000259" key="2">
    <source>
        <dbReference type="Pfam" id="PF12680"/>
    </source>
</evidence>
<accession>A0ABU5QCP1</accession>
<keyword evidence="4" id="KW-1185">Reference proteome</keyword>
<keyword evidence="1" id="KW-0732">Signal</keyword>
<dbReference type="InterPro" id="IPR032710">
    <property type="entry name" value="NTF2-like_dom_sf"/>
</dbReference>
<dbReference type="Pfam" id="PF12680">
    <property type="entry name" value="SnoaL_2"/>
    <property type="match status" value="1"/>
</dbReference>
<dbReference type="SUPFAM" id="SSF54427">
    <property type="entry name" value="NTF2-like"/>
    <property type="match status" value="1"/>
</dbReference>
<feature type="signal peptide" evidence="1">
    <location>
        <begin position="1"/>
        <end position="20"/>
    </location>
</feature>
<protein>
    <submittedName>
        <fullName evidence="3">Nuclear transport factor 2 family protein</fullName>
    </submittedName>
</protein>
<feature type="chain" id="PRO_5045372537" evidence="1">
    <location>
        <begin position="21"/>
        <end position="145"/>
    </location>
</feature>
<feature type="domain" description="SnoaL-like" evidence="2">
    <location>
        <begin position="33"/>
        <end position="136"/>
    </location>
</feature>
<name>A0ABU5QCP1_9BACT</name>
<evidence type="ECO:0000313" key="3">
    <source>
        <dbReference type="EMBL" id="MEA5140616.1"/>
    </source>
</evidence>
<organism evidence="3 4">
    <name type="scientific">Arcicella rigui</name>
    <dbReference type="NCBI Taxonomy" id="797020"/>
    <lineage>
        <taxon>Bacteria</taxon>
        <taxon>Pseudomonadati</taxon>
        <taxon>Bacteroidota</taxon>
        <taxon>Cytophagia</taxon>
        <taxon>Cytophagales</taxon>
        <taxon>Flectobacillaceae</taxon>
        <taxon>Arcicella</taxon>
    </lineage>
</organism>
<gene>
    <name evidence="3" type="ORF">VB248_15805</name>
</gene>
<proteinExistence type="predicted"/>
<dbReference type="Gene3D" id="3.10.450.50">
    <property type="match status" value="1"/>
</dbReference>
<dbReference type="CDD" id="cd00531">
    <property type="entry name" value="NTF2_like"/>
    <property type="match status" value="1"/>
</dbReference>
<evidence type="ECO:0000313" key="4">
    <source>
        <dbReference type="Proteomes" id="UP001302949"/>
    </source>
</evidence>
<sequence>MKNFTLLVALWACIACNASEKPSTTANTHEAFIRQYYAYFNQHDWGKMANMYTETADFKDPSLGKGIVKQTREQTIKKYSELSQAFPDLRDSITNIYPAGEKHIVVEFISRGTAPDKSTFELPICTIFTIEKGLISKDFTYYDNF</sequence>
<dbReference type="EMBL" id="JAYFUM010000019">
    <property type="protein sequence ID" value="MEA5140616.1"/>
    <property type="molecule type" value="Genomic_DNA"/>
</dbReference>